<evidence type="ECO:0000256" key="6">
    <source>
        <dbReference type="SAM" id="MobiDB-lite"/>
    </source>
</evidence>
<sequence length="148" mass="15878">MARIPTAALGCISLLCLQLPGVLSRSLGGDPRPVKPREPPARTPSSNLQPRHPAPRPVVWKLHQALQPQRGAGLAPAMGQPLRDGGRQHSGPRRHSGSRRTQAQLLRVGCVLGTCQVQNLSHRLWQLMGPAGRQDSAPVDPSSPHSYG</sequence>
<evidence type="ECO:0000256" key="5">
    <source>
        <dbReference type="ARBA" id="ARBA00023157"/>
    </source>
</evidence>
<dbReference type="PANTHER" id="PTHR23414">
    <property type="entry name" value="ADRENOMEDULLIN, ADM"/>
    <property type="match status" value="1"/>
</dbReference>
<keyword evidence="5" id="KW-1015">Disulfide bond</keyword>
<dbReference type="GO" id="GO:0005179">
    <property type="term" value="F:hormone activity"/>
    <property type="evidence" value="ECO:0007669"/>
    <property type="project" value="Ensembl"/>
</dbReference>
<dbReference type="GO" id="GO:0001525">
    <property type="term" value="P:angiogenesis"/>
    <property type="evidence" value="ECO:0007669"/>
    <property type="project" value="Ensembl"/>
</dbReference>
<evidence type="ECO:0000256" key="7">
    <source>
        <dbReference type="SAM" id="SignalP"/>
    </source>
</evidence>
<accession>A0A096NL38</accession>
<dbReference type="HOGENOM" id="CLU_134508_0_0_1"/>
<gene>
    <name evidence="8" type="primary">ADM2</name>
</gene>
<dbReference type="RefSeq" id="XP_021777423.2">
    <property type="nucleotide sequence ID" value="XM_021921731.2"/>
</dbReference>
<dbReference type="GeneTree" id="ENSGT00940000154380"/>
<dbReference type="GeneID" id="101004485"/>
<evidence type="ECO:0000313" key="8">
    <source>
        <dbReference type="Ensembl" id="ENSPANP00000013696.3"/>
    </source>
</evidence>
<dbReference type="GO" id="GO:0044877">
    <property type="term" value="F:protein-containing complex binding"/>
    <property type="evidence" value="ECO:0007669"/>
    <property type="project" value="Ensembl"/>
</dbReference>
<keyword evidence="9" id="KW-1185">Reference proteome</keyword>
<proteinExistence type="inferred from homology"/>
<comment type="similarity">
    <text evidence="2">Belongs to the adrenomedullin family.</text>
</comment>
<dbReference type="GO" id="GO:1990410">
    <property type="term" value="P:adrenomedullin receptor signaling pathway"/>
    <property type="evidence" value="ECO:0007669"/>
    <property type="project" value="Ensembl"/>
</dbReference>
<comment type="subcellular location">
    <subcellularLocation>
        <location evidence="1">Secreted</location>
    </subcellularLocation>
</comment>
<dbReference type="PANTHER" id="PTHR23414:SF2">
    <property type="entry name" value="PROTEIN ADM2"/>
    <property type="match status" value="1"/>
</dbReference>
<dbReference type="SMR" id="A0A096NL38"/>
<dbReference type="KEGG" id="panu:101004485"/>
<dbReference type="GO" id="GO:0007189">
    <property type="term" value="P:adenylate cyclase-activating G protein-coupled receptor signaling pathway"/>
    <property type="evidence" value="ECO:0007669"/>
    <property type="project" value="Ensembl"/>
</dbReference>
<evidence type="ECO:0000256" key="3">
    <source>
        <dbReference type="ARBA" id="ARBA00022525"/>
    </source>
</evidence>
<dbReference type="GO" id="GO:0003073">
    <property type="term" value="P:regulation of systemic arterial blood pressure"/>
    <property type="evidence" value="ECO:0007669"/>
    <property type="project" value="TreeGrafter"/>
</dbReference>
<feature type="region of interest" description="Disordered" evidence="6">
    <location>
        <begin position="28"/>
        <end position="101"/>
    </location>
</feature>
<organism evidence="8 9">
    <name type="scientific">Papio anubis</name>
    <name type="common">Olive baboon</name>
    <dbReference type="NCBI Taxonomy" id="9555"/>
    <lineage>
        <taxon>Eukaryota</taxon>
        <taxon>Metazoa</taxon>
        <taxon>Chordata</taxon>
        <taxon>Craniata</taxon>
        <taxon>Vertebrata</taxon>
        <taxon>Euteleostomi</taxon>
        <taxon>Mammalia</taxon>
        <taxon>Eutheria</taxon>
        <taxon>Euarchontoglires</taxon>
        <taxon>Primates</taxon>
        <taxon>Haplorrhini</taxon>
        <taxon>Catarrhini</taxon>
        <taxon>Cercopithecidae</taxon>
        <taxon>Cercopithecinae</taxon>
        <taxon>Papio</taxon>
    </lineage>
</organism>
<reference evidence="8" key="2">
    <citation type="submission" date="2025-08" db="UniProtKB">
        <authorList>
            <consortium name="Ensembl"/>
        </authorList>
    </citation>
    <scope>IDENTIFICATION</scope>
</reference>
<dbReference type="CTD" id="79924"/>
<name>A0A096NL38_PAPAN</name>
<evidence type="ECO:0000256" key="2">
    <source>
        <dbReference type="ARBA" id="ARBA00010575"/>
    </source>
</evidence>
<evidence type="ECO:0000256" key="1">
    <source>
        <dbReference type="ARBA" id="ARBA00004613"/>
    </source>
</evidence>
<dbReference type="GO" id="GO:0045766">
    <property type="term" value="P:positive regulation of angiogenesis"/>
    <property type="evidence" value="ECO:0007669"/>
    <property type="project" value="Ensembl"/>
</dbReference>
<dbReference type="eggNOG" id="ENOG502S7F2">
    <property type="taxonomic scope" value="Eukaryota"/>
</dbReference>
<dbReference type="STRING" id="9555.ENSPANP00000013696"/>
<dbReference type="GO" id="GO:0005615">
    <property type="term" value="C:extracellular space"/>
    <property type="evidence" value="ECO:0007669"/>
    <property type="project" value="Ensembl"/>
</dbReference>
<dbReference type="Ensembl" id="ENSPANT00000028102.3">
    <property type="protein sequence ID" value="ENSPANP00000013696.3"/>
    <property type="gene ID" value="ENSPANG00000022244.3"/>
</dbReference>
<dbReference type="OMA" id="VTFGCIS"/>
<protein>
    <submittedName>
        <fullName evidence="8">Adrenomedullin 2</fullName>
    </submittedName>
</protein>
<evidence type="ECO:0000256" key="4">
    <source>
        <dbReference type="ARBA" id="ARBA00022729"/>
    </source>
</evidence>
<reference evidence="8 9" key="1">
    <citation type="submission" date="2012-03" db="EMBL/GenBank/DDBJ databases">
        <title>Whole Genome Assembly of Papio anubis.</title>
        <authorList>
            <person name="Liu Y.L."/>
            <person name="Abraham K.A."/>
            <person name="Akbar H.A."/>
            <person name="Ali S.A."/>
            <person name="Anosike U.A."/>
            <person name="Aqrawi P.A."/>
            <person name="Arias F.A."/>
            <person name="Attaway T.A."/>
            <person name="Awwad R.A."/>
            <person name="Babu C.B."/>
            <person name="Bandaranaike D.B."/>
            <person name="Battles P.B."/>
            <person name="Bell A.B."/>
            <person name="Beltran B.B."/>
            <person name="Berhane-Mersha D.B."/>
            <person name="Bess C.B."/>
            <person name="Bickham C.B."/>
            <person name="Bolden T.B."/>
            <person name="Carter K.C."/>
            <person name="Chau D.C."/>
            <person name="Chavez A.C."/>
            <person name="Clerc-Blankenburg K.C."/>
            <person name="Coyle M.C."/>
            <person name="Dao M.D."/>
            <person name="Davila M.L.D."/>
            <person name="Davy-Carroll L.D."/>
            <person name="Denson S.D."/>
            <person name="Dinh H.D."/>
            <person name="Fernandez S.F."/>
            <person name="Fernando P.F."/>
            <person name="Forbes L.F."/>
            <person name="Francis C.F."/>
            <person name="Francisco L.F."/>
            <person name="Fu Q.F."/>
            <person name="Garcia-Iii R.G."/>
            <person name="Garrett T.G."/>
            <person name="Gross S.G."/>
            <person name="Gubbala S.G."/>
            <person name="Hirani K.H."/>
            <person name="Hogues M.H."/>
            <person name="Hollins B.H."/>
            <person name="Jackson L.J."/>
            <person name="Javaid M.J."/>
            <person name="Jhangiani S.J."/>
            <person name="Johnson A.J."/>
            <person name="Johnson B.J."/>
            <person name="Jones J.J."/>
            <person name="Joshi V.J."/>
            <person name="Kalu J.K."/>
            <person name="Khan N.K."/>
            <person name="Korchina V.K."/>
            <person name="Kovar C.K."/>
            <person name="Lago L.L."/>
            <person name="Lara F.L."/>
            <person name="Le T.-K.L."/>
            <person name="Lee S.L."/>
            <person name="Legall-Iii F.L."/>
            <person name="Lemon S.L."/>
            <person name="Liu J.L."/>
            <person name="Liu Y.-S.L."/>
            <person name="Liyanage D.L."/>
            <person name="Lopez J.L."/>
            <person name="Lorensuhewa L.L."/>
            <person name="Mata R.M."/>
            <person name="Mathew T.M."/>
            <person name="Mercado C.M."/>
            <person name="Mercado I.M."/>
            <person name="Morales K.M."/>
            <person name="Morgan M.M."/>
            <person name="Munidasa M.M."/>
            <person name="Ngo D.N."/>
            <person name="Nguyen L.N."/>
            <person name="Nguyen T.N."/>
            <person name="Nguyen N.N."/>
            <person name="Obregon M.O."/>
            <person name="Okwuonu G.O."/>
            <person name="Ongeri F.O."/>
            <person name="Onwere C.O."/>
            <person name="Osifeso I.O."/>
            <person name="Parra A.P."/>
            <person name="Patil S.P."/>
            <person name="Perez A.P."/>
            <person name="Perez Y.P."/>
            <person name="Pham C.P."/>
            <person name="Pu L.-L.P."/>
            <person name="Puazo M.P."/>
            <person name="Quiroz J.Q."/>
            <person name="Rouhana J.R."/>
            <person name="Ruiz M.R."/>
            <person name="Ruiz S.-J.R."/>
            <person name="Saada N.S."/>
            <person name="Santibanez J.S."/>
            <person name="Scheel M.S."/>
            <person name="Schneider B.S."/>
            <person name="Simmons D.S."/>
            <person name="Sisson I.S."/>
            <person name="Tang L.-Y.T."/>
            <person name="Thornton R.T."/>
            <person name="Tisius J.T."/>
            <person name="Toledanes G.T."/>
            <person name="Trejos Z.T."/>
            <person name="Usmani K.U."/>
            <person name="Varghese R.V."/>
            <person name="Vattathil S.V."/>
            <person name="Vee V.V."/>
            <person name="Walker D.W."/>
            <person name="Weissenberger G.W."/>
            <person name="White C.W."/>
            <person name="Williams A.W."/>
            <person name="Woodworth J.W."/>
            <person name="Wright R.W."/>
            <person name="Zhu Y.Z."/>
            <person name="Han Y.H."/>
            <person name="Newsham I.N."/>
            <person name="Nazareth L.N."/>
            <person name="Worley K.W."/>
            <person name="Muzny D.M."/>
            <person name="Rogers J.R."/>
            <person name="Gibbs R.G."/>
        </authorList>
    </citation>
    <scope>NUCLEOTIDE SEQUENCE [LARGE SCALE GENOMIC DNA]</scope>
</reference>
<feature type="chain" id="PRO_5035213807" evidence="7">
    <location>
        <begin position="25"/>
        <end position="148"/>
    </location>
</feature>
<dbReference type="GO" id="GO:0010628">
    <property type="term" value="P:positive regulation of gene expression"/>
    <property type="evidence" value="ECO:0007669"/>
    <property type="project" value="Ensembl"/>
</dbReference>
<keyword evidence="4 7" id="KW-0732">Signal</keyword>
<dbReference type="AlphaFoldDB" id="A0A096NL38"/>
<dbReference type="Bgee" id="ENSPANG00000022244">
    <property type="expression patterns" value="Expressed in postnatal subventricular zone and 4 other cell types or tissues"/>
</dbReference>
<feature type="signal peptide" evidence="7">
    <location>
        <begin position="1"/>
        <end position="24"/>
    </location>
</feature>
<keyword evidence="3" id="KW-0964">Secreted</keyword>
<evidence type="ECO:0000313" key="9">
    <source>
        <dbReference type="Proteomes" id="UP000028761"/>
    </source>
</evidence>
<dbReference type="InterPro" id="IPR051665">
    <property type="entry name" value="Adrenomedullin-reg_peptide"/>
</dbReference>
<dbReference type="Proteomes" id="UP000028761">
    <property type="component" value="Chromosome 16"/>
</dbReference>
<dbReference type="GO" id="GO:0010460">
    <property type="term" value="P:positive regulation of heart rate"/>
    <property type="evidence" value="ECO:0007669"/>
    <property type="project" value="TreeGrafter"/>
</dbReference>
<reference evidence="8" key="3">
    <citation type="submission" date="2025-09" db="UniProtKB">
        <authorList>
            <consortium name="Ensembl"/>
        </authorList>
    </citation>
    <scope>IDENTIFICATION</scope>
</reference>